<dbReference type="EMBL" id="ML769436">
    <property type="protein sequence ID" value="KAE9402308.1"/>
    <property type="molecule type" value="Genomic_DNA"/>
</dbReference>
<evidence type="ECO:0000256" key="4">
    <source>
        <dbReference type="PROSITE-ProRule" id="PRU00134"/>
    </source>
</evidence>
<dbReference type="InterPro" id="IPR002893">
    <property type="entry name" value="Znf_MYND"/>
</dbReference>
<dbReference type="SUPFAM" id="SSF144232">
    <property type="entry name" value="HIT/MYND zinc finger-like"/>
    <property type="match status" value="1"/>
</dbReference>
<dbReference type="Gene3D" id="1.10.220.160">
    <property type="match status" value="1"/>
</dbReference>
<keyword evidence="7" id="KW-1185">Reference proteome</keyword>
<dbReference type="PROSITE" id="PS50865">
    <property type="entry name" value="ZF_MYND_2"/>
    <property type="match status" value="1"/>
</dbReference>
<dbReference type="AlphaFoldDB" id="A0A6A4HYM6"/>
<evidence type="ECO:0000313" key="7">
    <source>
        <dbReference type="Proteomes" id="UP000799118"/>
    </source>
</evidence>
<feature type="domain" description="MYND-type" evidence="5">
    <location>
        <begin position="443"/>
        <end position="483"/>
    </location>
</feature>
<proteinExistence type="predicted"/>
<dbReference type="Gene3D" id="6.10.140.2220">
    <property type="match status" value="1"/>
</dbReference>
<evidence type="ECO:0000256" key="1">
    <source>
        <dbReference type="ARBA" id="ARBA00022723"/>
    </source>
</evidence>
<dbReference type="OrthoDB" id="3067133at2759"/>
<reference evidence="6" key="1">
    <citation type="journal article" date="2019" name="Environ. Microbiol.">
        <title>Fungal ecological strategies reflected in gene transcription - a case study of two litter decomposers.</title>
        <authorList>
            <person name="Barbi F."/>
            <person name="Kohler A."/>
            <person name="Barry K."/>
            <person name="Baskaran P."/>
            <person name="Daum C."/>
            <person name="Fauchery L."/>
            <person name="Ihrmark K."/>
            <person name="Kuo A."/>
            <person name="LaButti K."/>
            <person name="Lipzen A."/>
            <person name="Morin E."/>
            <person name="Grigoriev I.V."/>
            <person name="Henrissat B."/>
            <person name="Lindahl B."/>
            <person name="Martin F."/>
        </authorList>
    </citation>
    <scope>NUCLEOTIDE SEQUENCE</scope>
    <source>
        <strain evidence="6">JB14</strain>
    </source>
</reference>
<name>A0A6A4HYM6_9AGAR</name>
<evidence type="ECO:0000313" key="6">
    <source>
        <dbReference type="EMBL" id="KAE9402308.1"/>
    </source>
</evidence>
<accession>A0A6A4HYM6</accession>
<dbReference type="Proteomes" id="UP000799118">
    <property type="component" value="Unassembled WGS sequence"/>
</dbReference>
<gene>
    <name evidence="6" type="ORF">BT96DRAFT_558514</name>
</gene>
<evidence type="ECO:0000259" key="5">
    <source>
        <dbReference type="PROSITE" id="PS50865"/>
    </source>
</evidence>
<organism evidence="6 7">
    <name type="scientific">Gymnopus androsaceus JB14</name>
    <dbReference type="NCBI Taxonomy" id="1447944"/>
    <lineage>
        <taxon>Eukaryota</taxon>
        <taxon>Fungi</taxon>
        <taxon>Dikarya</taxon>
        <taxon>Basidiomycota</taxon>
        <taxon>Agaricomycotina</taxon>
        <taxon>Agaricomycetes</taxon>
        <taxon>Agaricomycetidae</taxon>
        <taxon>Agaricales</taxon>
        <taxon>Marasmiineae</taxon>
        <taxon>Omphalotaceae</taxon>
        <taxon>Gymnopus</taxon>
    </lineage>
</organism>
<dbReference type="Pfam" id="PF01753">
    <property type="entry name" value="zf-MYND"/>
    <property type="match status" value="1"/>
</dbReference>
<sequence length="621" mass="71496">MSTRIDLLKRRALSGKEGSNQALEELCTMTGDSRVFVDVLSVFQRFLSQHRPPPPEDVIHSVSPLDEIRTILKVLSAIYVGVGVRKMTTYNENIIMPSLRKFWSAIHSWCSFLVKAFIEHDLNLYGEFSHTGIAVINIVAPLCAILLMRGVIRLQEIKSIEGSAELLVRVHLYALFVESSPPIVVPALKSSRIEVSECASNMLNVFWQEGDRQSLWLKIYCSIIEDFHPHLICSLARVLSRLAQARTLNYHLLNYWFRVLSSIARHSDAFNRRFFAHRTVYFTTHIVCRISKGISHPQKGPIILMKDENVIGAWRWCVEYLWHTFEYGGFDNIIVALKSGFLVALWKLSRRAMPSSLPQHLRFSHMELFGKVLELIGAYSLYRVIQKPLERIFKNPLLDEIETDLDVLNGEPEVLWGRFKKLVLDRIAIRYEREEGVILCSNNKECKSPCGSKVFRCSGCMIAFYCGSVCQKSHWRQAHRQECHDHKQDHKAGLPRVAEDRDRKLVQAIWEAELDPIRSDLLQQQSAYRNSKRLRSDSVLVNFIDFTGSKLERYKVWTLDEAEEMTSFDWYEAAQTLKKMQQQGIDAGPIVSVTVLHSRQTMSMQGILRFSDNFDGVDNEN</sequence>
<dbReference type="GO" id="GO:0008270">
    <property type="term" value="F:zinc ion binding"/>
    <property type="evidence" value="ECO:0007669"/>
    <property type="project" value="UniProtKB-KW"/>
</dbReference>
<protein>
    <recommendedName>
        <fullName evidence="5">MYND-type domain-containing protein</fullName>
    </recommendedName>
</protein>
<keyword evidence="2 4" id="KW-0863">Zinc-finger</keyword>
<evidence type="ECO:0000256" key="2">
    <source>
        <dbReference type="ARBA" id="ARBA00022771"/>
    </source>
</evidence>
<evidence type="ECO:0000256" key="3">
    <source>
        <dbReference type="ARBA" id="ARBA00022833"/>
    </source>
</evidence>
<keyword evidence="3" id="KW-0862">Zinc</keyword>
<keyword evidence="1" id="KW-0479">Metal-binding</keyword>